<proteinExistence type="predicted"/>
<dbReference type="EMBL" id="MN079133">
    <property type="protein sequence ID" value="QEA06263.1"/>
    <property type="molecule type" value="Genomic_DNA"/>
</dbReference>
<sequence>MSVIEKAIRRGAGEGGSSDATVRTAGESRALDIARMRMPPPWPPTALEARRLVYPGMRDVRMLNAFRLLRTRLFSVAGGGRLIIAVTGVARGGGASFAARNLAAALAMDAIQTVLLVDANLRRPGLDDLLAEPGDGPVTGLTDYLAGRVDDPAAIIHATGVPRLRLIPAGTLRTDAVESMSMTRLRELFNHLRARYPDRNLVLDLPPILDEADARILAGLADTVVLAVRYGRDAAHRVQVAADVIPSERFGGIVFNDEPVPPAAWG</sequence>
<protein>
    <submittedName>
        <fullName evidence="3">Uncharacterized protein</fullName>
    </submittedName>
</protein>
<dbReference type="PANTHER" id="PTHR32309:SF31">
    <property type="entry name" value="CAPSULAR EXOPOLYSACCHARIDE FAMILY"/>
    <property type="match status" value="1"/>
</dbReference>
<dbReference type="InterPro" id="IPR050445">
    <property type="entry name" value="Bact_polysacc_biosynth/exp"/>
</dbReference>
<name>A0A5B8RDT1_9ZZZZ</name>
<gene>
    <name evidence="3" type="ORF">KBTEX_02594</name>
</gene>
<dbReference type="InterPro" id="IPR027417">
    <property type="entry name" value="P-loop_NTPase"/>
</dbReference>
<keyword evidence="1" id="KW-0547">Nucleotide-binding</keyword>
<evidence type="ECO:0000313" key="3">
    <source>
        <dbReference type="EMBL" id="QEA06263.1"/>
    </source>
</evidence>
<dbReference type="PANTHER" id="PTHR32309">
    <property type="entry name" value="TYROSINE-PROTEIN KINASE"/>
    <property type="match status" value="1"/>
</dbReference>
<accession>A0A5B8RDT1</accession>
<evidence type="ECO:0000256" key="2">
    <source>
        <dbReference type="ARBA" id="ARBA00022840"/>
    </source>
</evidence>
<dbReference type="CDD" id="cd05387">
    <property type="entry name" value="BY-kinase"/>
    <property type="match status" value="1"/>
</dbReference>
<keyword evidence="2" id="KW-0067">ATP-binding</keyword>
<evidence type="ECO:0000256" key="1">
    <source>
        <dbReference type="ARBA" id="ARBA00022741"/>
    </source>
</evidence>
<dbReference type="AlphaFoldDB" id="A0A5B8RDT1"/>
<organism evidence="3">
    <name type="scientific">uncultured organism</name>
    <dbReference type="NCBI Taxonomy" id="155900"/>
    <lineage>
        <taxon>unclassified sequences</taxon>
        <taxon>environmental samples</taxon>
    </lineage>
</organism>
<dbReference type="Gene3D" id="3.40.50.300">
    <property type="entry name" value="P-loop containing nucleotide triphosphate hydrolases"/>
    <property type="match status" value="1"/>
</dbReference>
<dbReference type="InterPro" id="IPR005702">
    <property type="entry name" value="Wzc-like_C"/>
</dbReference>
<dbReference type="SUPFAM" id="SSF52540">
    <property type="entry name" value="P-loop containing nucleoside triphosphate hydrolases"/>
    <property type="match status" value="1"/>
</dbReference>
<reference evidence="3" key="1">
    <citation type="submission" date="2019-06" db="EMBL/GenBank/DDBJ databases">
        <authorList>
            <person name="Murdoch R.W."/>
            <person name="Fathepure B."/>
        </authorList>
    </citation>
    <scope>NUCLEOTIDE SEQUENCE</scope>
</reference>